<proteinExistence type="predicted"/>
<evidence type="ECO:0000313" key="3">
    <source>
        <dbReference type="Proteomes" id="UP001178662"/>
    </source>
</evidence>
<evidence type="ECO:0000259" key="1">
    <source>
        <dbReference type="Pfam" id="PF14280"/>
    </source>
</evidence>
<evidence type="ECO:0000313" key="2">
    <source>
        <dbReference type="EMBL" id="WEK52930.1"/>
    </source>
</evidence>
<keyword evidence="3" id="KW-1185">Reference proteome</keyword>
<accession>A0AA95JES5</accession>
<feature type="domain" description="DUF4365" evidence="1">
    <location>
        <begin position="26"/>
        <end position="137"/>
    </location>
</feature>
<dbReference type="AlphaFoldDB" id="A0AA95JES5"/>
<sequence>MVSRSKSQIIGEIGEYLTCYEILKSRSWIARMQQFDYGIDIEAELMETGSHGHTVKVQVKSSDHLNVNDLRYVKIRLEKSYLLQYESYALPVILVVVDLLNERCYYLYLQEWIALNSSRLSVSLPATEVVEIPKVNTIESGLSGEWKHIAKKETDFQYRKLLFEVEQMINLQEHQSMAKAFRELLNNRIESGRSLVLTTIGDIVDKVVGLGLEIRGTEDGWEVSQILFRICREFGEYFTKDHIFKIVVLKDTYSRVGLSALELLYDNYFSHTSSLRLPDAFIDYFDIQYYCRLRERYPGVTGIVMACANPMEYDWNIDGYGLSYKTLDILPNKYANRGPMAFLHYLQKLE</sequence>
<dbReference type="Pfam" id="PF14280">
    <property type="entry name" value="DUF4365"/>
    <property type="match status" value="1"/>
</dbReference>
<gene>
    <name evidence="2" type="ORF">P0Y55_09975</name>
</gene>
<dbReference type="InterPro" id="IPR025375">
    <property type="entry name" value="DUF4365"/>
</dbReference>
<name>A0AA95JES5_9BACL</name>
<dbReference type="EMBL" id="CP119317">
    <property type="protein sequence ID" value="WEK52930.1"/>
    <property type="molecule type" value="Genomic_DNA"/>
</dbReference>
<protein>
    <submittedName>
        <fullName evidence="2">DUF4365 domain-containing protein</fullName>
    </submittedName>
</protein>
<dbReference type="Proteomes" id="UP001178662">
    <property type="component" value="Chromosome"/>
</dbReference>
<reference evidence="2" key="1">
    <citation type="submission" date="2023-03" db="EMBL/GenBank/DDBJ databases">
        <title>Andean soil-derived lignocellulolytic bacterial consortium as a source of novel taxa and putative plastic-active enzymes.</title>
        <authorList>
            <person name="Diaz-Garcia L."/>
            <person name="Chuvochina M."/>
            <person name="Feuerriegel G."/>
            <person name="Bunk B."/>
            <person name="Sproer C."/>
            <person name="Streit W.R."/>
            <person name="Rodriguez L.M."/>
            <person name="Overmann J."/>
            <person name="Jimenez D.J."/>
        </authorList>
    </citation>
    <scope>NUCLEOTIDE SEQUENCE</scope>
    <source>
        <strain evidence="2">MAG 2441</strain>
    </source>
</reference>
<organism evidence="2 3">
    <name type="scientific">Candidatus Cohnella colombiensis</name>
    <dbReference type="NCBI Taxonomy" id="3121368"/>
    <lineage>
        <taxon>Bacteria</taxon>
        <taxon>Bacillati</taxon>
        <taxon>Bacillota</taxon>
        <taxon>Bacilli</taxon>
        <taxon>Bacillales</taxon>
        <taxon>Paenibacillaceae</taxon>
        <taxon>Cohnella</taxon>
    </lineage>
</organism>